<dbReference type="InterPro" id="IPR014845">
    <property type="entry name" value="GYD/TTHA1554"/>
</dbReference>
<dbReference type="RefSeq" id="WP_183967775.1">
    <property type="nucleotide sequence ID" value="NZ_BAABEW010000025.1"/>
</dbReference>
<sequence length="109" mass="11747">MALYLTRARYSPEGYRGMIAKPENREAIARTLFEASGMKLQHIWYSATTYEIIVIGEGEAVGGATAAMVVLASGGFTDVQSIELLSMQQQFEAMKAGAAVAAKFRPPGK</sequence>
<organism evidence="1 2">
    <name type="scientific">Quisquiliibacterium transsilvanicum</name>
    <dbReference type="NCBI Taxonomy" id="1549638"/>
    <lineage>
        <taxon>Bacteria</taxon>
        <taxon>Pseudomonadati</taxon>
        <taxon>Pseudomonadota</taxon>
        <taxon>Betaproteobacteria</taxon>
        <taxon>Burkholderiales</taxon>
        <taxon>Burkholderiaceae</taxon>
        <taxon>Quisquiliibacterium</taxon>
    </lineage>
</organism>
<name>A0A7W8M972_9BURK</name>
<dbReference type="Pfam" id="PF08734">
    <property type="entry name" value="GYD"/>
    <property type="match status" value="1"/>
</dbReference>
<protein>
    <submittedName>
        <fullName evidence="1">Uncharacterized protein with GYD domain</fullName>
    </submittedName>
</protein>
<proteinExistence type="predicted"/>
<evidence type="ECO:0000313" key="1">
    <source>
        <dbReference type="EMBL" id="MBB5272397.1"/>
    </source>
</evidence>
<reference evidence="1 2" key="1">
    <citation type="submission" date="2020-08" db="EMBL/GenBank/DDBJ databases">
        <title>Genomic Encyclopedia of Type Strains, Phase IV (KMG-IV): sequencing the most valuable type-strain genomes for metagenomic binning, comparative biology and taxonomic classification.</title>
        <authorList>
            <person name="Goeker M."/>
        </authorList>
    </citation>
    <scope>NUCLEOTIDE SEQUENCE [LARGE SCALE GENOMIC DNA]</scope>
    <source>
        <strain evidence="1 2">DSM 29781</strain>
    </source>
</reference>
<evidence type="ECO:0000313" key="2">
    <source>
        <dbReference type="Proteomes" id="UP000532440"/>
    </source>
</evidence>
<dbReference type="AlphaFoldDB" id="A0A7W8M972"/>
<gene>
    <name evidence="1" type="ORF">HNQ70_002411</name>
</gene>
<keyword evidence="2" id="KW-1185">Reference proteome</keyword>
<dbReference type="EMBL" id="JACHGB010000004">
    <property type="protein sequence ID" value="MBB5272397.1"/>
    <property type="molecule type" value="Genomic_DNA"/>
</dbReference>
<dbReference type="Proteomes" id="UP000532440">
    <property type="component" value="Unassembled WGS sequence"/>
</dbReference>
<comment type="caution">
    <text evidence="1">The sequence shown here is derived from an EMBL/GenBank/DDBJ whole genome shotgun (WGS) entry which is preliminary data.</text>
</comment>
<accession>A0A7W8M972</accession>